<dbReference type="SUPFAM" id="SSF56399">
    <property type="entry name" value="ADP-ribosylation"/>
    <property type="match status" value="1"/>
</dbReference>
<evidence type="ECO:0000259" key="1">
    <source>
        <dbReference type="Pfam" id="PF00644"/>
    </source>
</evidence>
<dbReference type="Proteomes" id="UP001057375">
    <property type="component" value="Unassembled WGS sequence"/>
</dbReference>
<name>A0ABQ5KJR0_9EUKA</name>
<dbReference type="InterPro" id="IPR012317">
    <property type="entry name" value="Poly(ADP-ribose)pol_cat_dom"/>
</dbReference>
<dbReference type="Pfam" id="PF00644">
    <property type="entry name" value="PARP"/>
    <property type="match status" value="1"/>
</dbReference>
<evidence type="ECO:0000313" key="2">
    <source>
        <dbReference type="EMBL" id="GKT31693.1"/>
    </source>
</evidence>
<reference evidence="2" key="1">
    <citation type="submission" date="2022-03" db="EMBL/GenBank/DDBJ databases">
        <title>Draft genome sequence of Aduncisulcus paluster, a free-living microaerophilic Fornicata.</title>
        <authorList>
            <person name="Yuyama I."/>
            <person name="Kume K."/>
            <person name="Tamura T."/>
            <person name="Inagaki Y."/>
            <person name="Hashimoto T."/>
        </authorList>
    </citation>
    <scope>NUCLEOTIDE SEQUENCE</scope>
    <source>
        <strain evidence="2">NY0171</strain>
    </source>
</reference>
<feature type="non-terminal residue" evidence="2">
    <location>
        <position position="1"/>
    </location>
</feature>
<keyword evidence="3" id="KW-1185">Reference proteome</keyword>
<feature type="domain" description="PARP catalytic" evidence="1">
    <location>
        <begin position="498"/>
        <end position="658"/>
    </location>
</feature>
<dbReference type="EMBL" id="BQXS01009720">
    <property type="protein sequence ID" value="GKT31693.1"/>
    <property type="molecule type" value="Genomic_DNA"/>
</dbReference>
<dbReference type="PANTHER" id="PTHR45740:SF2">
    <property type="entry name" value="POLY [ADP-RIBOSE] POLYMERASE"/>
    <property type="match status" value="1"/>
</dbReference>
<comment type="caution">
    <text evidence="2">The sequence shown here is derived from an EMBL/GenBank/DDBJ whole genome shotgun (WGS) entry which is preliminary data.</text>
</comment>
<proteinExistence type="predicted"/>
<sequence>ILSDRFEKQSNSVYGENVIKEFILLLEKIVGDKLPFIEIPDSSCIIKFIQDHHDTEKYQAWLDDLEKIKPTIASYLPGVKSSMKFEFDNLIPPTLDPSHFVAFCTAKRVLRPDSYCLMPVGWGCSEEGMFLVFPKVNENFQRVPPYSNQDIKQLQALQDHSRVYPQNCLEFCPVSIFERGFDGVQESCLRFVVLFGLEPTDVLSSKKKLPTKLKYFRGKMESNFLKQKGYYKKRLKTLCSIKSEICERKRKNYAESIEVFKRDKQSIREYFIQSRKHQNMKTIHRHVRIEHDAVSQKVDETMRVDCIQKVVNKLELITEQKQREISRIRQDTDQIHDQLDSSKDQVDKCKDCIENGKKESELMDQRIEDGATIIEDMKKKIDEQKGKLKVEEASLSSLSTNRPLYWCSIPLTSSLSFSKHPVPPEMHRIFATLFQKSDLRRRSGQGRDEDKSLPAYTKLQFIRAEFIVSQVLFDGYKAERSEWKRIVTSCADTAVDRVQLEPQTLEFNQSMKAQIGIKLDENELLLFHGTNRCHIDSILSKGFNERIGRPDRRMCGMASYFSDHPAKADQYSRTETPGTRECAMIVSRCFLGPKVHSLSSPTELSQAAKGTVVPGSSDPNCYYRGAYLDRHRHSSWWYSEFAIFEGRLCYPEFIVYYRRC</sequence>
<dbReference type="PANTHER" id="PTHR45740">
    <property type="entry name" value="POLY [ADP-RIBOSE] POLYMERASE"/>
    <property type="match status" value="1"/>
</dbReference>
<gene>
    <name evidence="2" type="ORF">ADUPG1_006069</name>
</gene>
<accession>A0ABQ5KJR0</accession>
<organism evidence="2 3">
    <name type="scientific">Aduncisulcus paluster</name>
    <dbReference type="NCBI Taxonomy" id="2918883"/>
    <lineage>
        <taxon>Eukaryota</taxon>
        <taxon>Metamonada</taxon>
        <taxon>Carpediemonas-like organisms</taxon>
        <taxon>Aduncisulcus</taxon>
    </lineage>
</organism>
<protein>
    <recommendedName>
        <fullName evidence="1">PARP catalytic domain-containing protein</fullName>
    </recommendedName>
</protein>
<dbReference type="Gene3D" id="3.90.228.10">
    <property type="match status" value="1"/>
</dbReference>
<dbReference type="InterPro" id="IPR051712">
    <property type="entry name" value="ARTD-AVP"/>
</dbReference>
<evidence type="ECO:0000313" key="3">
    <source>
        <dbReference type="Proteomes" id="UP001057375"/>
    </source>
</evidence>